<protein>
    <submittedName>
        <fullName evidence="2">Cytochrome P450</fullName>
    </submittedName>
</protein>
<evidence type="ECO:0000313" key="3">
    <source>
        <dbReference type="Proteomes" id="UP001271769"/>
    </source>
</evidence>
<keyword evidence="3" id="KW-1185">Reference proteome</keyword>
<comment type="caution">
    <text evidence="2">The sequence shown here is derived from an EMBL/GenBank/DDBJ whole genome shotgun (WGS) entry which is preliminary data.</text>
</comment>
<dbReference type="InterPro" id="IPR001128">
    <property type="entry name" value="Cyt_P450"/>
</dbReference>
<dbReference type="Gene3D" id="1.10.630.10">
    <property type="entry name" value="Cytochrome P450"/>
    <property type="match status" value="1"/>
</dbReference>
<dbReference type="Proteomes" id="UP001271769">
    <property type="component" value="Unassembled WGS sequence"/>
</dbReference>
<dbReference type="InterPro" id="IPR002397">
    <property type="entry name" value="Cyt_P450_B"/>
</dbReference>
<dbReference type="PANTHER" id="PTHR46696">
    <property type="entry name" value="P450, PUTATIVE (EUROFUNG)-RELATED"/>
    <property type="match status" value="1"/>
</dbReference>
<dbReference type="PRINTS" id="PR00359">
    <property type="entry name" value="BP450"/>
</dbReference>
<name>A0ABU5E2A3_9PROT</name>
<organism evidence="2 3">
    <name type="scientific">Dongia rigui</name>
    <dbReference type="NCBI Taxonomy" id="940149"/>
    <lineage>
        <taxon>Bacteria</taxon>
        <taxon>Pseudomonadati</taxon>
        <taxon>Pseudomonadota</taxon>
        <taxon>Alphaproteobacteria</taxon>
        <taxon>Rhodospirillales</taxon>
        <taxon>Dongiaceae</taxon>
        <taxon>Dongia</taxon>
    </lineage>
</organism>
<proteinExistence type="inferred from homology"/>
<gene>
    <name evidence="2" type="ORF">SMD31_17440</name>
</gene>
<dbReference type="RefSeq" id="WP_320502201.1">
    <property type="nucleotide sequence ID" value="NZ_JAXCLX010000003.1"/>
</dbReference>
<accession>A0ABU5E2A3</accession>
<dbReference type="SUPFAM" id="SSF48264">
    <property type="entry name" value="Cytochrome P450"/>
    <property type="match status" value="1"/>
</dbReference>
<reference evidence="2 3" key="1">
    <citation type="journal article" date="2013" name="Antonie Van Leeuwenhoek">
        <title>Dongia rigui sp. nov., isolated from freshwater of a large wetland in Korea.</title>
        <authorList>
            <person name="Baik K.S."/>
            <person name="Hwang Y.M."/>
            <person name="Choi J.S."/>
            <person name="Kwon J."/>
            <person name="Seong C.N."/>
        </authorList>
    </citation>
    <scope>NUCLEOTIDE SEQUENCE [LARGE SCALE GENOMIC DNA]</scope>
    <source>
        <strain evidence="2 3">04SU4-P</strain>
    </source>
</reference>
<sequence length="420" mass="47715">MTSFKPVDDGHADLSSHDAFLHGAPHNTFARLRRDDPMSWSEMQGGKGFWSITRHADIMDLNKNFELLSSAQGIRMEDQTYEEYLARRTFQETDPPEHSRTRVLVAKAFSKPVVAQFDQQIRAICDSILDDVLARGSFDATKDIARQLPMRMLGQILGTPDEDLDWLVEKGDQLIANTDPEFTSLVLDKVDTDAYRLMPFRSPAGAELYEYAKKLMRDKQAKGDTTGVLHLILQPDAHGNVISETEFRNFFCLLVAAGNDTTRYSIAASLYALCHRPQLMEQLKAGDSNVWETAPDEFIRWASPTMHFRRTATRDFELHGKQVKAGDKVIMWFISANRDDEVFNNPFELDLLRTPNRHVAFGQGGPHVCLGMWLARLEVRILLQELVKRVKSIEQTGAHEFLRSNFIGGIKRLPVTIKAH</sequence>
<evidence type="ECO:0000313" key="2">
    <source>
        <dbReference type="EMBL" id="MDY0873728.1"/>
    </source>
</evidence>
<dbReference type="PANTHER" id="PTHR46696:SF4">
    <property type="entry name" value="BIOTIN BIOSYNTHESIS CYTOCHROME P450"/>
    <property type="match status" value="1"/>
</dbReference>
<dbReference type="CDD" id="cd11033">
    <property type="entry name" value="CYP142-like"/>
    <property type="match status" value="1"/>
</dbReference>
<comment type="similarity">
    <text evidence="1">Belongs to the cytochrome P450 family.</text>
</comment>
<dbReference type="EMBL" id="JAXCLX010000003">
    <property type="protein sequence ID" value="MDY0873728.1"/>
    <property type="molecule type" value="Genomic_DNA"/>
</dbReference>
<evidence type="ECO:0000256" key="1">
    <source>
        <dbReference type="ARBA" id="ARBA00010617"/>
    </source>
</evidence>
<dbReference type="Pfam" id="PF00067">
    <property type="entry name" value="p450"/>
    <property type="match status" value="1"/>
</dbReference>
<dbReference type="InterPro" id="IPR036396">
    <property type="entry name" value="Cyt_P450_sf"/>
</dbReference>